<sequence>MTFKMLSTGTSGSIALSLILLFCLLRRIRYLRRSNTKLAISWHKKKVAFPIVLLAIHLAYFWYFLLMGHPDPRLAILIDSALVLVGATTAVSLSILEQTGSISSSGVMLVYLACSLTRDLWELRVIASCSSIGACYLVKSRAVLECIWLFWDLRARGFFLYHGQRSVSTPGEAVGLLGQVFFWWLHPVLREGYSARLSLSHLPEIDGHLSSKRLRRQVLESWTAKSHVHTRWKLLYALARCLKVALLSPILPRLFLILFTYLQPLFIGVAIEFVNGTPHTILGENSGFRLLLFATIVYMGIAVSAAIYQSRVNRLRVMVRGALIGLIHHQSLNLAHDRSQGSTALTLITSDIDSIESVGETFHETWARLVEVVIGTALLASRIQWFAFLPLVIIFGRWRIKELLRVRSC</sequence>
<dbReference type="InterPro" id="IPR050173">
    <property type="entry name" value="ABC_transporter_C-like"/>
</dbReference>
<keyword evidence="4" id="KW-0067">ATP-binding</keyword>
<dbReference type="InterPro" id="IPR036640">
    <property type="entry name" value="ABC1_TM_sf"/>
</dbReference>
<name>A0A9W4P9Q3_9EURO</name>
<evidence type="ECO:0000256" key="5">
    <source>
        <dbReference type="ARBA" id="ARBA00022989"/>
    </source>
</evidence>
<dbReference type="AlphaFoldDB" id="A0A9W4P9Q3"/>
<feature type="transmembrane region" description="Helical" evidence="7">
    <location>
        <begin position="257"/>
        <end position="275"/>
    </location>
</feature>
<accession>A0A9W4P9Q3</accession>
<dbReference type="Gene3D" id="1.20.1560.10">
    <property type="entry name" value="ABC transporter type 1, transmembrane domain"/>
    <property type="match status" value="1"/>
</dbReference>
<evidence type="ECO:0000256" key="4">
    <source>
        <dbReference type="ARBA" id="ARBA00022840"/>
    </source>
</evidence>
<dbReference type="Proteomes" id="UP001154252">
    <property type="component" value="Unassembled WGS sequence"/>
</dbReference>
<dbReference type="PANTHER" id="PTHR24223:SF345">
    <property type="entry name" value="ABC MULTIDRUG TRANSPORTER (EUROFUNG)"/>
    <property type="match status" value="1"/>
</dbReference>
<dbReference type="GO" id="GO:0016020">
    <property type="term" value="C:membrane"/>
    <property type="evidence" value="ECO:0007669"/>
    <property type="project" value="InterPro"/>
</dbReference>
<feature type="domain" description="ABC transmembrane type-1" evidence="8">
    <location>
        <begin position="254"/>
        <end position="394"/>
    </location>
</feature>
<evidence type="ECO:0000313" key="9">
    <source>
        <dbReference type="EMBL" id="CAG8906436.1"/>
    </source>
</evidence>
<dbReference type="PROSITE" id="PS50929">
    <property type="entry name" value="ABC_TM1F"/>
    <property type="match status" value="1"/>
</dbReference>
<gene>
    <name evidence="9" type="ORF">PEGY_LOCUS8505</name>
</gene>
<proteinExistence type="predicted"/>
<feature type="transmembrane region" description="Helical" evidence="7">
    <location>
        <begin position="287"/>
        <end position="308"/>
    </location>
</feature>
<organism evidence="9 10">
    <name type="scientific">Penicillium egyptiacum</name>
    <dbReference type="NCBI Taxonomy" id="1303716"/>
    <lineage>
        <taxon>Eukaryota</taxon>
        <taxon>Fungi</taxon>
        <taxon>Dikarya</taxon>
        <taxon>Ascomycota</taxon>
        <taxon>Pezizomycotina</taxon>
        <taxon>Eurotiomycetes</taxon>
        <taxon>Eurotiomycetidae</taxon>
        <taxon>Eurotiales</taxon>
        <taxon>Aspergillaceae</taxon>
        <taxon>Penicillium</taxon>
    </lineage>
</organism>
<feature type="transmembrane region" description="Helical" evidence="7">
    <location>
        <begin position="6"/>
        <end position="26"/>
    </location>
</feature>
<evidence type="ECO:0000256" key="7">
    <source>
        <dbReference type="SAM" id="Phobius"/>
    </source>
</evidence>
<keyword evidence="10" id="KW-1185">Reference proteome</keyword>
<evidence type="ECO:0000256" key="2">
    <source>
        <dbReference type="ARBA" id="ARBA00022692"/>
    </source>
</evidence>
<dbReference type="PANTHER" id="PTHR24223">
    <property type="entry name" value="ATP-BINDING CASSETTE SUB-FAMILY C"/>
    <property type="match status" value="1"/>
</dbReference>
<evidence type="ECO:0000256" key="3">
    <source>
        <dbReference type="ARBA" id="ARBA00022741"/>
    </source>
</evidence>
<keyword evidence="5 7" id="KW-1133">Transmembrane helix</keyword>
<dbReference type="EMBL" id="CAJVRC010000888">
    <property type="protein sequence ID" value="CAG8906436.1"/>
    <property type="molecule type" value="Genomic_DNA"/>
</dbReference>
<dbReference type="GO" id="GO:0005524">
    <property type="term" value="F:ATP binding"/>
    <property type="evidence" value="ECO:0007669"/>
    <property type="project" value="UniProtKB-KW"/>
</dbReference>
<reference evidence="9" key="1">
    <citation type="submission" date="2021-07" db="EMBL/GenBank/DDBJ databases">
        <authorList>
            <person name="Branca A.L. A."/>
        </authorList>
    </citation>
    <scope>NUCLEOTIDE SEQUENCE</scope>
</reference>
<dbReference type="SUPFAM" id="SSF90123">
    <property type="entry name" value="ABC transporter transmembrane region"/>
    <property type="match status" value="1"/>
</dbReference>
<keyword evidence="1" id="KW-0813">Transport</keyword>
<feature type="transmembrane region" description="Helical" evidence="7">
    <location>
        <begin position="47"/>
        <end position="68"/>
    </location>
</feature>
<keyword evidence="2 7" id="KW-0812">Transmembrane</keyword>
<keyword evidence="3" id="KW-0547">Nucleotide-binding</keyword>
<dbReference type="InterPro" id="IPR011527">
    <property type="entry name" value="ABC1_TM_dom"/>
</dbReference>
<dbReference type="OrthoDB" id="4139357at2759"/>
<evidence type="ECO:0000259" key="8">
    <source>
        <dbReference type="PROSITE" id="PS50929"/>
    </source>
</evidence>
<comment type="caution">
    <text evidence="9">The sequence shown here is derived from an EMBL/GenBank/DDBJ whole genome shotgun (WGS) entry which is preliminary data.</text>
</comment>
<protein>
    <recommendedName>
        <fullName evidence="8">ABC transmembrane type-1 domain-containing protein</fullName>
    </recommendedName>
</protein>
<keyword evidence="6 7" id="KW-0472">Membrane</keyword>
<evidence type="ECO:0000256" key="1">
    <source>
        <dbReference type="ARBA" id="ARBA00022448"/>
    </source>
</evidence>
<evidence type="ECO:0000313" key="10">
    <source>
        <dbReference type="Proteomes" id="UP001154252"/>
    </source>
</evidence>
<dbReference type="GO" id="GO:0140359">
    <property type="term" value="F:ABC-type transporter activity"/>
    <property type="evidence" value="ECO:0007669"/>
    <property type="project" value="InterPro"/>
</dbReference>
<feature type="transmembrane region" description="Helical" evidence="7">
    <location>
        <begin position="74"/>
        <end position="96"/>
    </location>
</feature>
<evidence type="ECO:0000256" key="6">
    <source>
        <dbReference type="ARBA" id="ARBA00023136"/>
    </source>
</evidence>